<sequence>MPERYAPSAAENYATSVLLSTLRAIKTAMARTPVDQWPWHSTSLAAIANCISILLAMHDIALWGEWVASKANIADIPTRTTMEDATAHPAILTWRPRIHECQSIPVQLIDEPILMIARSKLN</sequence>
<gene>
    <name evidence="1" type="ORF">PPROV_000582700</name>
</gene>
<accession>A0A830HIY0</accession>
<reference evidence="1" key="1">
    <citation type="submission" date="2020-10" db="EMBL/GenBank/DDBJ databases">
        <title>Unveiling of a novel bifunctional photoreceptor, Dualchrome1, isolated from a cosmopolitan green alga.</title>
        <authorList>
            <person name="Suzuki S."/>
            <person name="Kawachi M."/>
        </authorList>
    </citation>
    <scope>NUCLEOTIDE SEQUENCE</scope>
    <source>
        <strain evidence="1">NIES 2893</strain>
    </source>
</reference>
<organism evidence="1 2">
    <name type="scientific">Pycnococcus provasolii</name>
    <dbReference type="NCBI Taxonomy" id="41880"/>
    <lineage>
        <taxon>Eukaryota</taxon>
        <taxon>Viridiplantae</taxon>
        <taxon>Chlorophyta</taxon>
        <taxon>Pseudoscourfieldiophyceae</taxon>
        <taxon>Pseudoscourfieldiales</taxon>
        <taxon>Pycnococcaceae</taxon>
        <taxon>Pycnococcus</taxon>
    </lineage>
</organism>
<comment type="caution">
    <text evidence="1">The sequence shown here is derived from an EMBL/GenBank/DDBJ whole genome shotgun (WGS) entry which is preliminary data.</text>
</comment>
<proteinExistence type="predicted"/>
<dbReference type="AlphaFoldDB" id="A0A830HIY0"/>
<evidence type="ECO:0000313" key="1">
    <source>
        <dbReference type="EMBL" id="GHP07084.1"/>
    </source>
</evidence>
<protein>
    <submittedName>
        <fullName evidence="1">Uncharacterized protein</fullName>
    </submittedName>
</protein>
<dbReference type="EMBL" id="BNJQ01000015">
    <property type="protein sequence ID" value="GHP07084.1"/>
    <property type="molecule type" value="Genomic_DNA"/>
</dbReference>
<dbReference type="Proteomes" id="UP000660262">
    <property type="component" value="Unassembled WGS sequence"/>
</dbReference>
<keyword evidence="2" id="KW-1185">Reference proteome</keyword>
<evidence type="ECO:0000313" key="2">
    <source>
        <dbReference type="Proteomes" id="UP000660262"/>
    </source>
</evidence>
<name>A0A830HIY0_9CHLO</name>